<keyword evidence="6 7" id="KW-0326">Glycosidase</keyword>
<comment type="caution">
    <text evidence="7">Lacks conserved residue(s) required for the propagation of feature annotation.</text>
</comment>
<feature type="compositionally biased region" description="Acidic residues" evidence="8">
    <location>
        <begin position="71"/>
        <end position="82"/>
    </location>
</feature>
<dbReference type="Pfam" id="PF00730">
    <property type="entry name" value="HhH-GPD"/>
    <property type="match status" value="1"/>
</dbReference>
<evidence type="ECO:0000256" key="7">
    <source>
        <dbReference type="HAMAP-Rule" id="MF_03183"/>
    </source>
</evidence>
<keyword evidence="5 7" id="KW-0456">Lyase</keyword>
<dbReference type="GeneID" id="98128743"/>
<dbReference type="InterPro" id="IPR023170">
    <property type="entry name" value="HhH_base_excis_C"/>
</dbReference>
<dbReference type="Gene3D" id="1.10.1670.10">
    <property type="entry name" value="Helix-hairpin-Helix base-excision DNA repair enzymes (C-terminal)"/>
    <property type="match status" value="1"/>
</dbReference>
<feature type="domain" description="HhH-GPD" evidence="9">
    <location>
        <begin position="175"/>
        <end position="338"/>
    </location>
</feature>
<organism evidence="10 11">
    <name type="scientific">Remersonia thermophila</name>
    <dbReference type="NCBI Taxonomy" id="72144"/>
    <lineage>
        <taxon>Eukaryota</taxon>
        <taxon>Fungi</taxon>
        <taxon>Dikarya</taxon>
        <taxon>Ascomycota</taxon>
        <taxon>Pezizomycotina</taxon>
        <taxon>Sordariomycetes</taxon>
        <taxon>Sordariomycetidae</taxon>
        <taxon>Sordariales</taxon>
        <taxon>Sordariales incertae sedis</taxon>
        <taxon>Remersonia</taxon>
    </lineage>
</organism>
<comment type="caution">
    <text evidence="10">The sequence shown here is derived from an EMBL/GenBank/DDBJ whole genome shotgun (WGS) entry which is preliminary data.</text>
</comment>
<keyword evidence="7" id="KW-0496">Mitochondrion</keyword>
<comment type="similarity">
    <text evidence="1 7">Belongs to the Nth/MutY family.</text>
</comment>
<dbReference type="PANTHER" id="PTHR43286">
    <property type="entry name" value="ENDONUCLEASE III-LIKE PROTEIN 1"/>
    <property type="match status" value="1"/>
</dbReference>
<dbReference type="InterPro" id="IPR011257">
    <property type="entry name" value="DNA_glycosylase"/>
</dbReference>
<dbReference type="EC" id="4.2.99.18" evidence="7"/>
<dbReference type="EC" id="3.2.2.-" evidence="7"/>
<keyword evidence="7" id="KW-0539">Nucleus</keyword>
<name>A0ABR4D376_9PEZI</name>
<feature type="region of interest" description="Disordered" evidence="8">
    <location>
        <begin position="365"/>
        <end position="446"/>
    </location>
</feature>
<gene>
    <name evidence="7" type="primary">NTH1</name>
    <name evidence="10" type="ORF">VTJ83DRAFT_7293</name>
</gene>
<keyword evidence="11" id="KW-1185">Reference proteome</keyword>
<evidence type="ECO:0000313" key="10">
    <source>
        <dbReference type="EMBL" id="KAL2264783.1"/>
    </source>
</evidence>
<dbReference type="Pfam" id="PF00633">
    <property type="entry name" value="HHH"/>
    <property type="match status" value="1"/>
</dbReference>
<evidence type="ECO:0000256" key="5">
    <source>
        <dbReference type="ARBA" id="ARBA00023239"/>
    </source>
</evidence>
<evidence type="ECO:0000256" key="1">
    <source>
        <dbReference type="ARBA" id="ARBA00008343"/>
    </source>
</evidence>
<keyword evidence="4 7" id="KW-0234">DNA repair</keyword>
<proteinExistence type="inferred from homology"/>
<reference evidence="10 11" key="1">
    <citation type="journal article" date="2024" name="Commun. Biol.">
        <title>Comparative genomic analysis of thermophilic fungi reveals convergent evolutionary adaptations and gene losses.</title>
        <authorList>
            <person name="Steindorff A.S."/>
            <person name="Aguilar-Pontes M.V."/>
            <person name="Robinson A.J."/>
            <person name="Andreopoulos B."/>
            <person name="LaButti K."/>
            <person name="Kuo A."/>
            <person name="Mondo S."/>
            <person name="Riley R."/>
            <person name="Otillar R."/>
            <person name="Haridas S."/>
            <person name="Lipzen A."/>
            <person name="Grimwood J."/>
            <person name="Schmutz J."/>
            <person name="Clum A."/>
            <person name="Reid I.D."/>
            <person name="Moisan M.C."/>
            <person name="Butler G."/>
            <person name="Nguyen T.T.M."/>
            <person name="Dewar K."/>
            <person name="Conant G."/>
            <person name="Drula E."/>
            <person name="Henrissat B."/>
            <person name="Hansel C."/>
            <person name="Singer S."/>
            <person name="Hutchinson M.I."/>
            <person name="de Vries R.P."/>
            <person name="Natvig D.O."/>
            <person name="Powell A.J."/>
            <person name="Tsang A."/>
            <person name="Grigoriev I.V."/>
        </authorList>
    </citation>
    <scope>NUCLEOTIDE SEQUENCE [LARGE SCALE GENOMIC DNA]</scope>
    <source>
        <strain evidence="10 11">ATCC 22073</strain>
    </source>
</reference>
<accession>A0ABR4D376</accession>
<dbReference type="HAMAP" id="MF_03183">
    <property type="entry name" value="Endonuclease_III_Nth"/>
    <property type="match status" value="1"/>
</dbReference>
<evidence type="ECO:0000256" key="4">
    <source>
        <dbReference type="ARBA" id="ARBA00023204"/>
    </source>
</evidence>
<dbReference type="SMART" id="SM00478">
    <property type="entry name" value="ENDO3c"/>
    <property type="match status" value="1"/>
</dbReference>
<dbReference type="EMBL" id="JAZGUE010000007">
    <property type="protein sequence ID" value="KAL2264783.1"/>
    <property type="molecule type" value="Genomic_DNA"/>
</dbReference>
<dbReference type="Proteomes" id="UP001600064">
    <property type="component" value="Unassembled WGS sequence"/>
</dbReference>
<evidence type="ECO:0000313" key="11">
    <source>
        <dbReference type="Proteomes" id="UP001600064"/>
    </source>
</evidence>
<protein>
    <recommendedName>
        <fullName evidence="7">Endonuclease III homolog</fullName>
        <ecNumber evidence="7">3.2.2.-</ecNumber>
        <ecNumber evidence="7">4.2.99.18</ecNumber>
    </recommendedName>
    <alternativeName>
        <fullName evidence="7">Bifunctional DNA N-glycosylase/DNA-(apurinic or apyrimidinic site) lyase</fullName>
        <shortName evidence="7">DNA glycosylase/AP lyase</shortName>
    </alternativeName>
</protein>
<dbReference type="PANTHER" id="PTHR43286:SF1">
    <property type="entry name" value="ENDONUCLEASE III-LIKE PROTEIN 1"/>
    <property type="match status" value="1"/>
</dbReference>
<comment type="catalytic activity">
    <reaction evidence="7">
        <text>2'-deoxyribonucleotide-(2'-deoxyribose 5'-phosphate)-2'-deoxyribonucleotide-DNA = a 3'-end 2'-deoxyribonucleotide-(2,3-dehydro-2,3-deoxyribose 5'-phosphate)-DNA + a 5'-end 5'-phospho-2'-deoxyribonucleoside-DNA + H(+)</text>
        <dbReference type="Rhea" id="RHEA:66592"/>
        <dbReference type="Rhea" id="RHEA-COMP:13180"/>
        <dbReference type="Rhea" id="RHEA-COMP:16897"/>
        <dbReference type="Rhea" id="RHEA-COMP:17067"/>
        <dbReference type="ChEBI" id="CHEBI:15378"/>
        <dbReference type="ChEBI" id="CHEBI:136412"/>
        <dbReference type="ChEBI" id="CHEBI:157695"/>
        <dbReference type="ChEBI" id="CHEBI:167181"/>
        <dbReference type="EC" id="4.2.99.18"/>
    </reaction>
</comment>
<feature type="compositionally biased region" description="Basic and acidic residues" evidence="8">
    <location>
        <begin position="400"/>
        <end position="440"/>
    </location>
</feature>
<dbReference type="SUPFAM" id="SSF48150">
    <property type="entry name" value="DNA-glycosylase"/>
    <property type="match status" value="1"/>
</dbReference>
<evidence type="ECO:0000256" key="2">
    <source>
        <dbReference type="ARBA" id="ARBA00022763"/>
    </source>
</evidence>
<sequence length="446" mass="49012">MFRMTRSSRLAGQTSKYFDAATSTTAATSRRLTRSSLARLAASTDEERAGKNAVADAALASGPTLRTPGEQDVDDNDDDDDDDKARRRIRRRLDGARPQPRPRPQARPQNHRPATGAVTIAPPTDWEEMYAVAKEMRLHGAAANAAVDTMGCERLAQRGASARDRRFQTLVALMLSSQTKDTVNAEAMARLQNELPPYKAGAPPGLNLENMLAVDPKLLNELIGKVGFHNNKTKYLKQTAEILRRDYGSDIPPTIQGLTSLPGVGPKMAHLCMSAEHGWNRVEGIGVDVHVHRITNLWGWNGPRPTRTPEETRAALESWLPRDRWKEINWLLVGLGQAVCLPVGRRCGDCELGLRGLCRAADRAKVNEGRRRREKGGEVKREAKAAEQVKAESELDGDGEEAKVKAKAEEDEAAGREGVKEEADEKKTQPEGTVKIKKEEDADVDG</sequence>
<feature type="region of interest" description="Disordered" evidence="8">
    <location>
        <begin position="39"/>
        <end position="120"/>
    </location>
</feature>
<keyword evidence="2 7" id="KW-0227">DNA damage</keyword>
<comment type="subcellular location">
    <subcellularLocation>
        <location evidence="7">Nucleus</location>
    </subcellularLocation>
    <subcellularLocation>
        <location evidence="7">Mitochondrion</location>
    </subcellularLocation>
</comment>
<feature type="compositionally biased region" description="Basic and acidic residues" evidence="8">
    <location>
        <begin position="365"/>
        <end position="393"/>
    </location>
</feature>
<dbReference type="InterPro" id="IPR030841">
    <property type="entry name" value="NTH1"/>
</dbReference>
<dbReference type="RefSeq" id="XP_070863510.1">
    <property type="nucleotide sequence ID" value="XM_071014099.1"/>
</dbReference>
<evidence type="ECO:0000259" key="9">
    <source>
        <dbReference type="SMART" id="SM00478"/>
    </source>
</evidence>
<evidence type="ECO:0000256" key="3">
    <source>
        <dbReference type="ARBA" id="ARBA00022801"/>
    </source>
</evidence>
<dbReference type="Gene3D" id="1.10.340.30">
    <property type="entry name" value="Hypothetical protein, domain 2"/>
    <property type="match status" value="1"/>
</dbReference>
<evidence type="ECO:0000256" key="6">
    <source>
        <dbReference type="ARBA" id="ARBA00023295"/>
    </source>
</evidence>
<dbReference type="InterPro" id="IPR000445">
    <property type="entry name" value="HhH_motif"/>
</dbReference>
<comment type="function">
    <text evidence="7">Bifunctional DNA N-glycosylase with associated apurinic/apyrimidinic (AP) lyase function that catalyzes the first step in base excision repair (BER), the primary repair pathway for the repair of oxidative DNA damage. The DNA N-glycosylase activity releases the damaged DNA base from DNA by cleaving the N-glycosidic bond, leaving an AP site. The AP lyase activity cleaves the phosphodiester bond 3' to the AP site by a beta-elimination. Primarily recognizes and repairs oxidative base damage of pyrimidines.</text>
</comment>
<dbReference type="CDD" id="cd00056">
    <property type="entry name" value="ENDO3c"/>
    <property type="match status" value="1"/>
</dbReference>
<dbReference type="InterPro" id="IPR003265">
    <property type="entry name" value="HhH-GPD_domain"/>
</dbReference>
<evidence type="ECO:0000256" key="8">
    <source>
        <dbReference type="SAM" id="MobiDB-lite"/>
    </source>
</evidence>
<keyword evidence="3 7" id="KW-0378">Hydrolase</keyword>